<dbReference type="Gene3D" id="1.10.150.240">
    <property type="entry name" value="Putative phosphatase, domain 2"/>
    <property type="match status" value="1"/>
</dbReference>
<protein>
    <recommendedName>
        <fullName evidence="4">phosphoglycolate phosphatase</fullName>
        <ecNumber evidence="4">3.1.3.18</ecNumber>
    </recommendedName>
</protein>
<dbReference type="Pfam" id="PF00702">
    <property type="entry name" value="Hydrolase"/>
    <property type="match status" value="1"/>
</dbReference>
<evidence type="ECO:0000256" key="4">
    <source>
        <dbReference type="ARBA" id="ARBA00013078"/>
    </source>
</evidence>
<comment type="similarity">
    <text evidence="3">Belongs to the HAD-like hydrolase superfamily. CbbY/CbbZ/Gph/YieH family.</text>
</comment>
<dbReference type="InterPro" id="IPR036412">
    <property type="entry name" value="HAD-like_sf"/>
</dbReference>
<organism evidence="5 6">
    <name type="scientific">Neogemmobacter tilapiae</name>
    <dbReference type="NCBI Taxonomy" id="875041"/>
    <lineage>
        <taxon>Bacteria</taxon>
        <taxon>Pseudomonadati</taxon>
        <taxon>Pseudomonadota</taxon>
        <taxon>Alphaproteobacteria</taxon>
        <taxon>Rhodobacterales</taxon>
        <taxon>Paracoccaceae</taxon>
        <taxon>Neogemmobacter</taxon>
    </lineage>
</organism>
<comment type="caution">
    <text evidence="5">The sequence shown here is derived from an EMBL/GenBank/DDBJ whole genome shotgun (WGS) entry which is preliminary data.</text>
</comment>
<dbReference type="EC" id="3.1.3.18" evidence="4"/>
<dbReference type="GO" id="GO:0008967">
    <property type="term" value="F:phosphoglycolate phosphatase activity"/>
    <property type="evidence" value="ECO:0007669"/>
    <property type="project" value="UniProtKB-EC"/>
</dbReference>
<reference evidence="5" key="1">
    <citation type="journal article" date="2014" name="Int. J. Syst. Evol. Microbiol.">
        <title>Complete genome sequence of Corynebacterium casei LMG S-19264T (=DSM 44701T), isolated from a smear-ripened cheese.</title>
        <authorList>
            <consortium name="US DOE Joint Genome Institute (JGI-PGF)"/>
            <person name="Walter F."/>
            <person name="Albersmeier A."/>
            <person name="Kalinowski J."/>
            <person name="Ruckert C."/>
        </authorList>
    </citation>
    <scope>NUCLEOTIDE SEQUENCE</scope>
    <source>
        <strain evidence="5">KCTC 23310</strain>
    </source>
</reference>
<evidence type="ECO:0000313" key="6">
    <source>
        <dbReference type="Proteomes" id="UP000638981"/>
    </source>
</evidence>
<evidence type="ECO:0000256" key="2">
    <source>
        <dbReference type="ARBA" id="ARBA00004818"/>
    </source>
</evidence>
<accession>A0A918WJY6</accession>
<dbReference type="InterPro" id="IPR050155">
    <property type="entry name" value="HAD-like_hydrolase_sf"/>
</dbReference>
<dbReference type="SUPFAM" id="SSF56784">
    <property type="entry name" value="HAD-like"/>
    <property type="match status" value="1"/>
</dbReference>
<dbReference type="CDD" id="cd01427">
    <property type="entry name" value="HAD_like"/>
    <property type="match status" value="1"/>
</dbReference>
<dbReference type="PRINTS" id="PR00413">
    <property type="entry name" value="HADHALOGNASE"/>
</dbReference>
<dbReference type="InterPro" id="IPR023214">
    <property type="entry name" value="HAD_sf"/>
</dbReference>
<sequence length="230" mass="24274">MIRGVVFDKDGTLFDFRKAWGPWVETVVRGLAKDEAEAVAMGRAIGFDLPTHSFAPDSPVIAATVRDSARILLDFLPGRELDELSDELDAASMAVTLVETVPLVDFLQGLRDRGIKVGLATNDTEEPAREHLARFGVLHLFDFVAGYDSGFGGKPGPGMLNAFLAHTGLAAEQVAMVGDSRHDLTAGRAAGMACVGVLTGIAKKDELAPHADVVLADIGALPAWIAGRAA</sequence>
<dbReference type="NCBIfam" id="TIGR01549">
    <property type="entry name" value="HAD-SF-IA-v1"/>
    <property type="match status" value="1"/>
</dbReference>
<evidence type="ECO:0000256" key="1">
    <source>
        <dbReference type="ARBA" id="ARBA00000830"/>
    </source>
</evidence>
<dbReference type="RefSeq" id="WP_189411185.1">
    <property type="nucleotide sequence ID" value="NZ_BMYJ01000004.1"/>
</dbReference>
<dbReference type="InterPro" id="IPR023198">
    <property type="entry name" value="PGP-like_dom2"/>
</dbReference>
<dbReference type="PANTHER" id="PTHR43434">
    <property type="entry name" value="PHOSPHOGLYCOLATE PHOSPHATASE"/>
    <property type="match status" value="1"/>
</dbReference>
<dbReference type="Proteomes" id="UP000638981">
    <property type="component" value="Unassembled WGS sequence"/>
</dbReference>
<dbReference type="Gene3D" id="3.40.50.1000">
    <property type="entry name" value="HAD superfamily/HAD-like"/>
    <property type="match status" value="1"/>
</dbReference>
<dbReference type="SFLD" id="SFLDS00003">
    <property type="entry name" value="Haloacid_Dehalogenase"/>
    <property type="match status" value="1"/>
</dbReference>
<dbReference type="AlphaFoldDB" id="A0A918WJY6"/>
<dbReference type="InterPro" id="IPR006439">
    <property type="entry name" value="HAD-SF_hydro_IA"/>
</dbReference>
<keyword evidence="6" id="KW-1185">Reference proteome</keyword>
<dbReference type="SFLD" id="SFLDG01129">
    <property type="entry name" value="C1.5:_HAD__Beta-PGM__Phosphata"/>
    <property type="match status" value="1"/>
</dbReference>
<gene>
    <name evidence="5" type="ORF">GCM10007315_16830</name>
</gene>
<comment type="pathway">
    <text evidence="2">Organic acid metabolism; glycolate biosynthesis; glycolate from 2-phosphoglycolate: step 1/1.</text>
</comment>
<dbReference type="GO" id="GO:0006281">
    <property type="term" value="P:DNA repair"/>
    <property type="evidence" value="ECO:0007669"/>
    <property type="project" value="TreeGrafter"/>
</dbReference>
<evidence type="ECO:0000313" key="5">
    <source>
        <dbReference type="EMBL" id="GHC54540.1"/>
    </source>
</evidence>
<name>A0A918WJY6_9RHOB</name>
<evidence type="ECO:0000256" key="3">
    <source>
        <dbReference type="ARBA" id="ARBA00006171"/>
    </source>
</evidence>
<comment type="catalytic activity">
    <reaction evidence="1">
        <text>2-phosphoglycolate + H2O = glycolate + phosphate</text>
        <dbReference type="Rhea" id="RHEA:14369"/>
        <dbReference type="ChEBI" id="CHEBI:15377"/>
        <dbReference type="ChEBI" id="CHEBI:29805"/>
        <dbReference type="ChEBI" id="CHEBI:43474"/>
        <dbReference type="ChEBI" id="CHEBI:58033"/>
        <dbReference type="EC" id="3.1.3.18"/>
    </reaction>
</comment>
<dbReference type="EMBL" id="BMYJ01000004">
    <property type="protein sequence ID" value="GHC54540.1"/>
    <property type="molecule type" value="Genomic_DNA"/>
</dbReference>
<dbReference type="PANTHER" id="PTHR43434:SF1">
    <property type="entry name" value="PHOSPHOGLYCOLATE PHOSPHATASE"/>
    <property type="match status" value="1"/>
</dbReference>
<dbReference type="GO" id="GO:0005829">
    <property type="term" value="C:cytosol"/>
    <property type="evidence" value="ECO:0007669"/>
    <property type="project" value="TreeGrafter"/>
</dbReference>
<proteinExistence type="inferred from homology"/>
<reference evidence="5" key="2">
    <citation type="submission" date="2020-09" db="EMBL/GenBank/DDBJ databases">
        <authorList>
            <person name="Sun Q."/>
            <person name="Kim S."/>
        </authorList>
    </citation>
    <scope>NUCLEOTIDE SEQUENCE</scope>
    <source>
        <strain evidence="5">KCTC 23310</strain>
    </source>
</reference>